<accession>A0A2P2IU20</accession>
<evidence type="ECO:0000313" key="1">
    <source>
        <dbReference type="EMBL" id="MBW84732.1"/>
    </source>
</evidence>
<reference evidence="1" key="1">
    <citation type="submission" date="2018-02" db="EMBL/GenBank/DDBJ databases">
        <title>Rhizophora mucronata_Transcriptome.</title>
        <authorList>
            <person name="Meera S.P."/>
            <person name="Sreeshan A."/>
            <person name="Augustine A."/>
        </authorList>
    </citation>
    <scope>NUCLEOTIDE SEQUENCE</scope>
    <source>
        <tissue evidence="1">Leaf</tissue>
    </source>
</reference>
<dbReference type="EMBL" id="GGEC01004249">
    <property type="protein sequence ID" value="MBW84732.1"/>
    <property type="molecule type" value="Transcribed_RNA"/>
</dbReference>
<name>A0A2P2IU20_RHIMU</name>
<proteinExistence type="predicted"/>
<dbReference type="AlphaFoldDB" id="A0A2P2IU20"/>
<organism evidence="1">
    <name type="scientific">Rhizophora mucronata</name>
    <name type="common">Asiatic mangrove</name>
    <dbReference type="NCBI Taxonomy" id="61149"/>
    <lineage>
        <taxon>Eukaryota</taxon>
        <taxon>Viridiplantae</taxon>
        <taxon>Streptophyta</taxon>
        <taxon>Embryophyta</taxon>
        <taxon>Tracheophyta</taxon>
        <taxon>Spermatophyta</taxon>
        <taxon>Magnoliopsida</taxon>
        <taxon>eudicotyledons</taxon>
        <taxon>Gunneridae</taxon>
        <taxon>Pentapetalae</taxon>
        <taxon>rosids</taxon>
        <taxon>fabids</taxon>
        <taxon>Malpighiales</taxon>
        <taxon>Rhizophoraceae</taxon>
        <taxon>Rhizophora</taxon>
    </lineage>
</organism>
<protein>
    <submittedName>
        <fullName evidence="1">Uncharacterized protein</fullName>
    </submittedName>
</protein>
<sequence>MTGAFTTTTRISFIYIYQRISLNMALAFLKQLKWTDRAENLGGTCHICLYSWAFK</sequence>